<dbReference type="AlphaFoldDB" id="A0A1T4VXA8"/>
<dbReference type="InterPro" id="IPR004089">
    <property type="entry name" value="MCPsignal_dom"/>
</dbReference>
<keyword evidence="7" id="KW-0472">Membrane</keyword>
<dbReference type="GO" id="GO:0006935">
    <property type="term" value="P:chemotaxis"/>
    <property type="evidence" value="ECO:0007669"/>
    <property type="project" value="UniProtKB-KW"/>
</dbReference>
<name>A0A1T4VXA8_9BACT</name>
<feature type="coiled-coil region" evidence="5">
    <location>
        <begin position="557"/>
        <end position="595"/>
    </location>
</feature>
<dbReference type="EMBL" id="FUYA01000003">
    <property type="protein sequence ID" value="SKA69465.1"/>
    <property type="molecule type" value="Genomic_DNA"/>
</dbReference>
<keyword evidence="7" id="KW-0812">Transmembrane</keyword>
<dbReference type="GO" id="GO:0004888">
    <property type="term" value="F:transmembrane signaling receptor activity"/>
    <property type="evidence" value="ECO:0007669"/>
    <property type="project" value="InterPro"/>
</dbReference>
<evidence type="ECO:0000256" key="7">
    <source>
        <dbReference type="SAM" id="Phobius"/>
    </source>
</evidence>
<accession>A0A1T4VXA8</accession>
<feature type="domain" description="Methyl-accepting transducer" evidence="8">
    <location>
        <begin position="371"/>
        <end position="586"/>
    </location>
</feature>
<feature type="compositionally biased region" description="Acidic residues" evidence="6">
    <location>
        <begin position="656"/>
        <end position="665"/>
    </location>
</feature>
<keyword evidence="12" id="KW-1185">Reference proteome</keyword>
<evidence type="ECO:0000313" key="12">
    <source>
        <dbReference type="Proteomes" id="UP000189733"/>
    </source>
</evidence>
<keyword evidence="7" id="KW-1133">Transmembrane helix</keyword>
<dbReference type="PROSITE" id="PS50885">
    <property type="entry name" value="HAMP"/>
    <property type="match status" value="1"/>
</dbReference>
<dbReference type="RefSeq" id="WP_078684436.1">
    <property type="nucleotide sequence ID" value="NZ_FUYA01000003.1"/>
</dbReference>
<evidence type="ECO:0000313" key="11">
    <source>
        <dbReference type="EMBL" id="SKA69465.1"/>
    </source>
</evidence>
<dbReference type="SMART" id="SM00283">
    <property type="entry name" value="MA"/>
    <property type="match status" value="1"/>
</dbReference>
<gene>
    <name evidence="11" type="ORF">SAMN02745702_01135</name>
</gene>
<dbReference type="InterPro" id="IPR051310">
    <property type="entry name" value="MCP_chemotaxis"/>
</dbReference>
<feature type="domain" description="HAMP" evidence="9">
    <location>
        <begin position="314"/>
        <end position="366"/>
    </location>
</feature>
<dbReference type="Gene3D" id="1.20.1440.210">
    <property type="match status" value="1"/>
</dbReference>
<dbReference type="GO" id="GO:0005886">
    <property type="term" value="C:plasma membrane"/>
    <property type="evidence" value="ECO:0007669"/>
    <property type="project" value="TreeGrafter"/>
</dbReference>
<dbReference type="InterPro" id="IPR003660">
    <property type="entry name" value="HAMP_dom"/>
</dbReference>
<keyword evidence="5" id="KW-0175">Coiled coil</keyword>
<dbReference type="FunFam" id="1.10.287.950:FF:000001">
    <property type="entry name" value="Methyl-accepting chemotaxis sensory transducer"/>
    <property type="match status" value="1"/>
</dbReference>
<proteinExistence type="inferred from homology"/>
<feature type="region of interest" description="Disordered" evidence="6">
    <location>
        <begin position="375"/>
        <end position="405"/>
    </location>
</feature>
<evidence type="ECO:0000256" key="4">
    <source>
        <dbReference type="PROSITE-ProRule" id="PRU00284"/>
    </source>
</evidence>
<evidence type="ECO:0000256" key="2">
    <source>
        <dbReference type="ARBA" id="ARBA00022500"/>
    </source>
</evidence>
<protein>
    <submittedName>
        <fullName evidence="11">Methyl-accepting chemotaxis protein</fullName>
    </submittedName>
</protein>
<feature type="transmembrane region" description="Helical" evidence="7">
    <location>
        <begin position="292"/>
        <end position="312"/>
    </location>
</feature>
<reference evidence="11 12" key="1">
    <citation type="submission" date="2017-02" db="EMBL/GenBank/DDBJ databases">
        <authorList>
            <person name="Peterson S.W."/>
        </authorList>
    </citation>
    <scope>NUCLEOTIDE SEQUENCE [LARGE SCALE GENOMIC DNA]</scope>
    <source>
        <strain evidence="11 12">DSM 18034</strain>
    </source>
</reference>
<feature type="compositionally biased region" description="Low complexity" evidence="6">
    <location>
        <begin position="376"/>
        <end position="405"/>
    </location>
</feature>
<dbReference type="InterPro" id="IPR004090">
    <property type="entry name" value="Chemotax_Me-accpt_rcpt"/>
</dbReference>
<dbReference type="CDD" id="cd06225">
    <property type="entry name" value="HAMP"/>
    <property type="match status" value="1"/>
</dbReference>
<dbReference type="InterPro" id="IPR032255">
    <property type="entry name" value="HBM"/>
</dbReference>
<keyword evidence="4" id="KW-0807">Transducer</keyword>
<evidence type="ECO:0000256" key="1">
    <source>
        <dbReference type="ARBA" id="ARBA00004370"/>
    </source>
</evidence>
<comment type="subcellular location">
    <subcellularLocation>
        <location evidence="1">Membrane</location>
    </subcellularLocation>
</comment>
<feature type="transmembrane region" description="Helical" evidence="7">
    <location>
        <begin position="12"/>
        <end position="30"/>
    </location>
</feature>
<dbReference type="SUPFAM" id="SSF58104">
    <property type="entry name" value="Methyl-accepting chemotaxis protein (MCP) signaling domain"/>
    <property type="match status" value="1"/>
</dbReference>
<dbReference type="SMART" id="SM01358">
    <property type="entry name" value="HBM"/>
    <property type="match status" value="1"/>
</dbReference>
<feature type="compositionally biased region" description="Low complexity" evidence="6">
    <location>
        <begin position="624"/>
        <end position="640"/>
    </location>
</feature>
<evidence type="ECO:0000256" key="3">
    <source>
        <dbReference type="ARBA" id="ARBA00029447"/>
    </source>
</evidence>
<evidence type="ECO:0000259" key="8">
    <source>
        <dbReference type="PROSITE" id="PS50111"/>
    </source>
</evidence>
<dbReference type="PROSITE" id="PS51753">
    <property type="entry name" value="HBM"/>
    <property type="match status" value="1"/>
</dbReference>
<dbReference type="Gene3D" id="1.10.287.950">
    <property type="entry name" value="Methyl-accepting chemotaxis protein"/>
    <property type="match status" value="1"/>
</dbReference>
<evidence type="ECO:0000256" key="6">
    <source>
        <dbReference type="SAM" id="MobiDB-lite"/>
    </source>
</evidence>
<dbReference type="PRINTS" id="PR00260">
    <property type="entry name" value="CHEMTRNSDUCR"/>
</dbReference>
<dbReference type="Pfam" id="PF00672">
    <property type="entry name" value="HAMP"/>
    <property type="match status" value="1"/>
</dbReference>
<comment type="similarity">
    <text evidence="3">Belongs to the methyl-accepting chemotaxis (MCP) protein family.</text>
</comment>
<evidence type="ECO:0000259" key="10">
    <source>
        <dbReference type="PROSITE" id="PS51753"/>
    </source>
</evidence>
<dbReference type="OrthoDB" id="5415757at2"/>
<dbReference type="SMART" id="SM00304">
    <property type="entry name" value="HAMP"/>
    <property type="match status" value="1"/>
</dbReference>
<dbReference type="GO" id="GO:0007165">
    <property type="term" value="P:signal transduction"/>
    <property type="evidence" value="ECO:0007669"/>
    <property type="project" value="UniProtKB-KW"/>
</dbReference>
<dbReference type="STRING" id="1121442.SAMN02745702_01135"/>
<dbReference type="PROSITE" id="PS50111">
    <property type="entry name" value="CHEMOTAXIS_TRANSDUC_2"/>
    <property type="match status" value="1"/>
</dbReference>
<keyword evidence="2" id="KW-0145">Chemotaxis</keyword>
<dbReference type="PANTHER" id="PTHR43531">
    <property type="entry name" value="PROTEIN ICFG"/>
    <property type="match status" value="1"/>
</dbReference>
<dbReference type="Proteomes" id="UP000189733">
    <property type="component" value="Unassembled WGS sequence"/>
</dbReference>
<feature type="domain" description="HBM" evidence="10">
    <location>
        <begin position="38"/>
        <end position="287"/>
    </location>
</feature>
<dbReference type="Pfam" id="PF16591">
    <property type="entry name" value="HBM"/>
    <property type="match status" value="1"/>
</dbReference>
<evidence type="ECO:0000259" key="9">
    <source>
        <dbReference type="PROSITE" id="PS50885"/>
    </source>
</evidence>
<dbReference type="Pfam" id="PF00015">
    <property type="entry name" value="MCPsignal"/>
    <property type="match status" value="1"/>
</dbReference>
<feature type="region of interest" description="Disordered" evidence="6">
    <location>
        <begin position="613"/>
        <end position="665"/>
    </location>
</feature>
<organism evidence="11 12">
    <name type="scientific">Desulfobaculum bizertense DSM 18034</name>
    <dbReference type="NCBI Taxonomy" id="1121442"/>
    <lineage>
        <taxon>Bacteria</taxon>
        <taxon>Pseudomonadati</taxon>
        <taxon>Thermodesulfobacteriota</taxon>
        <taxon>Desulfovibrionia</taxon>
        <taxon>Desulfovibrionales</taxon>
        <taxon>Desulfovibrionaceae</taxon>
        <taxon>Desulfobaculum</taxon>
    </lineage>
</organism>
<dbReference type="PANTHER" id="PTHR43531:SF11">
    <property type="entry name" value="METHYL-ACCEPTING CHEMOTAXIS PROTEIN 3"/>
    <property type="match status" value="1"/>
</dbReference>
<sequence length="665" mass="71751">MFKNLKLGFKMAIGFSVVLILTAVVALVGIQGMGGVKDRVDKSDGVNVLVQDIQRARQYEKNFMLRNDQESLDRHAELVEQIYAEAKGLRGMFTQQVNIDQIDEVTAKTKEYEKAFAEYVGLSQEREQTMSVMRSLAREALARCESLREEEVKQAELLARGQAASREVATANVSARLVQWFIDARKNEKEVIISGEEKYRQNVQNDVQQIQALAQETSHKVQSARYESLLDEVSKAVDKYYVAFSRYTELMQQQGESSQKMLVAARAAQKECVSAHADQQQKMMAEMASSNMMIYSGASIAFAIGIIAALFITRAITRPIRLGVGFAKDIADGDLGARIDLNQRDEIGTLADSLKNMVGRLGSVVGDVQGAGQNVSSGSQQLSASSEALSQGATEQAASVEEISSSMEEMTANIRQNAENALQTEKIAIQSATDAETGGKAVYDTVEAMKQIADKISIIEEIARQTNLLALNAAIEAARAGEHGKGFAVVAAEVRKLAERSGAAAAEISELSSSSVEVAERAGEMLSKMVPDIKRTAELVQEIAAASNEQNSGAEQINQAIQQLDQVVQQNASAAEEMASTSTELSSQAEQLQQTMSYFRLDDNVAGVRTLSSAQAAPSRQLGPAQFSQPSGPAQQQGAPKTSGPSGGGVALDMGADGDDEFERF</sequence>
<evidence type="ECO:0000256" key="5">
    <source>
        <dbReference type="SAM" id="Coils"/>
    </source>
</evidence>